<protein>
    <recommendedName>
        <fullName evidence="4">Transmembrane protein</fullName>
    </recommendedName>
</protein>
<keyword evidence="3" id="KW-1185">Reference proteome</keyword>
<accession>A0AAN9RYC4</accession>
<keyword evidence="1" id="KW-0472">Membrane</keyword>
<reference evidence="2 3" key="1">
    <citation type="submission" date="2024-01" db="EMBL/GenBank/DDBJ databases">
        <title>The genomes of 5 underutilized Papilionoideae crops provide insights into root nodulation and disease resistanc.</title>
        <authorList>
            <person name="Jiang F."/>
        </authorList>
    </citation>
    <scope>NUCLEOTIDE SEQUENCE [LARGE SCALE GENOMIC DNA]</scope>
    <source>
        <strain evidence="2">DUOXIRENSHENG_FW03</strain>
        <tissue evidence="2">Leaves</tissue>
    </source>
</reference>
<evidence type="ECO:0000256" key="1">
    <source>
        <dbReference type="SAM" id="Phobius"/>
    </source>
</evidence>
<sequence length="87" mass="9664">MKCEMNLSIIKLEDREEVLCNVVCVGRESSTNAGMGCELFLNEKTGCSKKWPKTRVHASWLLWGPTSLALFVTLSCSILCGFAFSLM</sequence>
<dbReference type="AlphaFoldDB" id="A0AAN9RYC4"/>
<name>A0AAN9RYC4_PSOTE</name>
<dbReference type="Proteomes" id="UP001386955">
    <property type="component" value="Unassembled WGS sequence"/>
</dbReference>
<proteinExistence type="predicted"/>
<keyword evidence="1" id="KW-0812">Transmembrane</keyword>
<evidence type="ECO:0000313" key="2">
    <source>
        <dbReference type="EMBL" id="KAK7385370.1"/>
    </source>
</evidence>
<feature type="transmembrane region" description="Helical" evidence="1">
    <location>
        <begin position="60"/>
        <end position="84"/>
    </location>
</feature>
<organism evidence="2 3">
    <name type="scientific">Psophocarpus tetragonolobus</name>
    <name type="common">Winged bean</name>
    <name type="synonym">Dolichos tetragonolobus</name>
    <dbReference type="NCBI Taxonomy" id="3891"/>
    <lineage>
        <taxon>Eukaryota</taxon>
        <taxon>Viridiplantae</taxon>
        <taxon>Streptophyta</taxon>
        <taxon>Embryophyta</taxon>
        <taxon>Tracheophyta</taxon>
        <taxon>Spermatophyta</taxon>
        <taxon>Magnoliopsida</taxon>
        <taxon>eudicotyledons</taxon>
        <taxon>Gunneridae</taxon>
        <taxon>Pentapetalae</taxon>
        <taxon>rosids</taxon>
        <taxon>fabids</taxon>
        <taxon>Fabales</taxon>
        <taxon>Fabaceae</taxon>
        <taxon>Papilionoideae</taxon>
        <taxon>50 kb inversion clade</taxon>
        <taxon>NPAAA clade</taxon>
        <taxon>indigoferoid/millettioid clade</taxon>
        <taxon>Phaseoleae</taxon>
        <taxon>Psophocarpus</taxon>
    </lineage>
</organism>
<evidence type="ECO:0000313" key="3">
    <source>
        <dbReference type="Proteomes" id="UP001386955"/>
    </source>
</evidence>
<keyword evidence="1" id="KW-1133">Transmembrane helix</keyword>
<evidence type="ECO:0008006" key="4">
    <source>
        <dbReference type="Google" id="ProtNLM"/>
    </source>
</evidence>
<dbReference type="EMBL" id="JAYMYS010000008">
    <property type="protein sequence ID" value="KAK7385370.1"/>
    <property type="molecule type" value="Genomic_DNA"/>
</dbReference>
<gene>
    <name evidence="2" type="ORF">VNO78_31086</name>
</gene>
<comment type="caution">
    <text evidence="2">The sequence shown here is derived from an EMBL/GenBank/DDBJ whole genome shotgun (WGS) entry which is preliminary data.</text>
</comment>